<organism evidence="10 11">
    <name type="scientific">Mytilus galloprovincialis</name>
    <name type="common">Mediterranean mussel</name>
    <dbReference type="NCBI Taxonomy" id="29158"/>
    <lineage>
        <taxon>Eukaryota</taxon>
        <taxon>Metazoa</taxon>
        <taxon>Spiralia</taxon>
        <taxon>Lophotrochozoa</taxon>
        <taxon>Mollusca</taxon>
        <taxon>Bivalvia</taxon>
        <taxon>Autobranchia</taxon>
        <taxon>Pteriomorphia</taxon>
        <taxon>Mytilida</taxon>
        <taxon>Mytiloidea</taxon>
        <taxon>Mytilidae</taxon>
        <taxon>Mytilinae</taxon>
        <taxon>Mytilus</taxon>
    </lineage>
</organism>
<keyword evidence="3" id="KW-0677">Repeat</keyword>
<dbReference type="GO" id="GO:0005634">
    <property type="term" value="C:nucleus"/>
    <property type="evidence" value="ECO:0007669"/>
    <property type="project" value="UniProtKB-SubCell"/>
</dbReference>
<gene>
    <name evidence="10" type="ORF">MGAL_10B053568</name>
</gene>
<evidence type="ECO:0000259" key="8">
    <source>
        <dbReference type="PROSITE" id="PS50157"/>
    </source>
</evidence>
<evidence type="ECO:0000313" key="10">
    <source>
        <dbReference type="EMBL" id="VDI02621.1"/>
    </source>
</evidence>
<dbReference type="OrthoDB" id="40579at2759"/>
<keyword evidence="11" id="KW-1185">Reference proteome</keyword>
<protein>
    <recommendedName>
        <fullName evidence="12">C2H2-type domain-containing protein</fullName>
    </recommendedName>
</protein>
<comment type="subcellular location">
    <subcellularLocation>
        <location evidence="1">Nucleus</location>
    </subcellularLocation>
</comment>
<comment type="caution">
    <text evidence="10">The sequence shown here is derived from an EMBL/GenBank/DDBJ whole genome shotgun (WGS) entry which is preliminary data.</text>
</comment>
<dbReference type="AlphaFoldDB" id="A0A8B6CB03"/>
<evidence type="ECO:0000313" key="11">
    <source>
        <dbReference type="Proteomes" id="UP000596742"/>
    </source>
</evidence>
<keyword evidence="6" id="KW-0539">Nucleus</keyword>
<dbReference type="SUPFAM" id="SSF57667">
    <property type="entry name" value="beta-beta-alpha zinc fingers"/>
    <property type="match status" value="1"/>
</dbReference>
<dbReference type="InterPro" id="IPR036236">
    <property type="entry name" value="Znf_C2H2_sf"/>
</dbReference>
<evidence type="ECO:0000259" key="9">
    <source>
        <dbReference type="PROSITE" id="PS51270"/>
    </source>
</evidence>
<evidence type="ECO:0000256" key="7">
    <source>
        <dbReference type="PROSITE-ProRule" id="PRU00042"/>
    </source>
</evidence>
<dbReference type="PROSITE" id="PS51270">
    <property type="entry name" value="ZF_CTCHY"/>
    <property type="match status" value="1"/>
</dbReference>
<dbReference type="InterPro" id="IPR017921">
    <property type="entry name" value="Znf_CTCHY"/>
</dbReference>
<dbReference type="GO" id="GO:0010468">
    <property type="term" value="P:regulation of gene expression"/>
    <property type="evidence" value="ECO:0007669"/>
    <property type="project" value="TreeGrafter"/>
</dbReference>
<evidence type="ECO:0000256" key="3">
    <source>
        <dbReference type="ARBA" id="ARBA00022737"/>
    </source>
</evidence>
<keyword evidence="2" id="KW-0479">Metal-binding</keyword>
<accession>A0A8B6CB03</accession>
<dbReference type="PANTHER" id="PTHR16515">
    <property type="entry name" value="PR DOMAIN ZINC FINGER PROTEIN"/>
    <property type="match status" value="1"/>
</dbReference>
<dbReference type="Pfam" id="PF00096">
    <property type="entry name" value="zf-C2H2"/>
    <property type="match status" value="2"/>
</dbReference>
<dbReference type="EMBL" id="UYJE01001492">
    <property type="protein sequence ID" value="VDI02621.1"/>
    <property type="molecule type" value="Genomic_DNA"/>
</dbReference>
<dbReference type="GO" id="GO:0008270">
    <property type="term" value="F:zinc ion binding"/>
    <property type="evidence" value="ECO:0007669"/>
    <property type="project" value="UniProtKB-KW"/>
</dbReference>
<dbReference type="PROSITE" id="PS00028">
    <property type="entry name" value="ZINC_FINGER_C2H2_1"/>
    <property type="match status" value="1"/>
</dbReference>
<evidence type="ECO:0008006" key="12">
    <source>
        <dbReference type="Google" id="ProtNLM"/>
    </source>
</evidence>
<evidence type="ECO:0000256" key="2">
    <source>
        <dbReference type="ARBA" id="ARBA00022723"/>
    </source>
</evidence>
<proteinExistence type="predicted"/>
<feature type="domain" description="C2H2-type" evidence="8">
    <location>
        <begin position="44"/>
        <end position="67"/>
    </location>
</feature>
<dbReference type="InterPro" id="IPR013087">
    <property type="entry name" value="Znf_C2H2_type"/>
</dbReference>
<reference evidence="10" key="1">
    <citation type="submission" date="2018-11" db="EMBL/GenBank/DDBJ databases">
        <authorList>
            <person name="Alioto T."/>
            <person name="Alioto T."/>
        </authorList>
    </citation>
    <scope>NUCLEOTIDE SEQUENCE</scope>
</reference>
<evidence type="ECO:0000256" key="5">
    <source>
        <dbReference type="ARBA" id="ARBA00022833"/>
    </source>
</evidence>
<keyword evidence="5" id="KW-0862">Zinc</keyword>
<dbReference type="InterPro" id="IPR050331">
    <property type="entry name" value="Zinc_finger"/>
</dbReference>
<dbReference type="PROSITE" id="PS50157">
    <property type="entry name" value="ZINC_FINGER_C2H2_2"/>
    <property type="match status" value="1"/>
</dbReference>
<dbReference type="Proteomes" id="UP000596742">
    <property type="component" value="Unassembled WGS sequence"/>
</dbReference>
<evidence type="ECO:0000256" key="6">
    <source>
        <dbReference type="ARBA" id="ARBA00023242"/>
    </source>
</evidence>
<evidence type="ECO:0000256" key="4">
    <source>
        <dbReference type="ARBA" id="ARBA00022771"/>
    </source>
</evidence>
<evidence type="ECO:0000256" key="1">
    <source>
        <dbReference type="ARBA" id="ARBA00004123"/>
    </source>
</evidence>
<dbReference type="PANTHER" id="PTHR16515:SF49">
    <property type="entry name" value="GASTRULA ZINC FINGER PROTEIN XLCGF49.1-LIKE-RELATED"/>
    <property type="match status" value="1"/>
</dbReference>
<keyword evidence="4 7" id="KW-0863">Zinc-finger</keyword>
<sequence>MSTARQTSQCRMKRNSYAIAALKNTKPNMALVSIVKKHENMFQYKCDSCQKGYNQMAQFKAHLVSHTRALREKCNTCKKYFSTTSSLKRHKETCADCTTSKGVDKFQCDQCDVEFSRK</sequence>
<name>A0A8B6CB03_MYTGA</name>
<dbReference type="Gene3D" id="3.30.160.60">
    <property type="entry name" value="Classic Zinc Finger"/>
    <property type="match status" value="1"/>
</dbReference>
<feature type="domain" description="CTCHY-type" evidence="9">
    <location>
        <begin position="69"/>
        <end position="118"/>
    </location>
</feature>
<dbReference type="SMART" id="SM00355">
    <property type="entry name" value="ZnF_C2H2"/>
    <property type="match status" value="2"/>
</dbReference>